<evidence type="ECO:0000256" key="1">
    <source>
        <dbReference type="ARBA" id="ARBA00022679"/>
    </source>
</evidence>
<dbReference type="InParanoid" id="A0A545AX49"/>
<dbReference type="Proteomes" id="UP000317982">
    <property type="component" value="Unassembled WGS sequence"/>
</dbReference>
<dbReference type="AlphaFoldDB" id="A0A545AX49"/>
<organism evidence="4 5">
    <name type="scientific">Cryptosporangium phraense</name>
    <dbReference type="NCBI Taxonomy" id="2593070"/>
    <lineage>
        <taxon>Bacteria</taxon>
        <taxon>Bacillati</taxon>
        <taxon>Actinomycetota</taxon>
        <taxon>Actinomycetes</taxon>
        <taxon>Cryptosporangiales</taxon>
        <taxon>Cryptosporangiaceae</taxon>
        <taxon>Cryptosporangium</taxon>
    </lineage>
</organism>
<protein>
    <submittedName>
        <fullName evidence="4">GNAT family N-acetyltransferase</fullName>
    </submittedName>
</protein>
<comment type="caution">
    <text evidence="4">The sequence shown here is derived from an EMBL/GenBank/DDBJ whole genome shotgun (WGS) entry which is preliminary data.</text>
</comment>
<dbReference type="InterPro" id="IPR050832">
    <property type="entry name" value="Bact_Acetyltransf"/>
</dbReference>
<gene>
    <name evidence="4" type="ORF">FL583_05240</name>
</gene>
<accession>A0A545AX49</accession>
<evidence type="ECO:0000256" key="2">
    <source>
        <dbReference type="ARBA" id="ARBA00023315"/>
    </source>
</evidence>
<name>A0A545AX49_9ACTN</name>
<dbReference type="OrthoDB" id="1821130at2"/>
<dbReference type="EMBL" id="VIRS01000003">
    <property type="protein sequence ID" value="TQS45906.1"/>
    <property type="molecule type" value="Genomic_DNA"/>
</dbReference>
<dbReference type="InterPro" id="IPR000182">
    <property type="entry name" value="GNAT_dom"/>
</dbReference>
<evidence type="ECO:0000313" key="4">
    <source>
        <dbReference type="EMBL" id="TQS45906.1"/>
    </source>
</evidence>
<keyword evidence="2" id="KW-0012">Acyltransferase</keyword>
<dbReference type="Gene3D" id="3.40.630.30">
    <property type="match status" value="1"/>
</dbReference>
<dbReference type="RefSeq" id="WP_142703313.1">
    <property type="nucleotide sequence ID" value="NZ_VIRS01000003.1"/>
</dbReference>
<dbReference type="Pfam" id="PF00583">
    <property type="entry name" value="Acetyltransf_1"/>
    <property type="match status" value="1"/>
</dbReference>
<dbReference type="CDD" id="cd04301">
    <property type="entry name" value="NAT_SF"/>
    <property type="match status" value="1"/>
</dbReference>
<dbReference type="InterPro" id="IPR016181">
    <property type="entry name" value="Acyl_CoA_acyltransferase"/>
</dbReference>
<reference evidence="4 5" key="1">
    <citation type="submission" date="2019-07" db="EMBL/GenBank/DDBJ databases">
        <title>Cryptosporangium phraense sp. nov., isolated from plant litter.</title>
        <authorList>
            <person name="Suriyachadkun C."/>
        </authorList>
    </citation>
    <scope>NUCLEOTIDE SEQUENCE [LARGE SCALE GENOMIC DNA]</scope>
    <source>
        <strain evidence="4 5">A-T 5661</strain>
    </source>
</reference>
<dbReference type="SUPFAM" id="SSF55729">
    <property type="entry name" value="Acyl-CoA N-acyltransferases (Nat)"/>
    <property type="match status" value="1"/>
</dbReference>
<dbReference type="GO" id="GO:0016747">
    <property type="term" value="F:acyltransferase activity, transferring groups other than amino-acyl groups"/>
    <property type="evidence" value="ECO:0007669"/>
    <property type="project" value="InterPro"/>
</dbReference>
<evidence type="ECO:0000313" key="5">
    <source>
        <dbReference type="Proteomes" id="UP000317982"/>
    </source>
</evidence>
<feature type="domain" description="N-acetyltransferase" evidence="3">
    <location>
        <begin position="2"/>
        <end position="165"/>
    </location>
</feature>
<dbReference type="PROSITE" id="PS51186">
    <property type="entry name" value="GNAT"/>
    <property type="match status" value="1"/>
</dbReference>
<evidence type="ECO:0000259" key="3">
    <source>
        <dbReference type="PROSITE" id="PS51186"/>
    </source>
</evidence>
<keyword evidence="5" id="KW-1185">Reference proteome</keyword>
<dbReference type="PANTHER" id="PTHR43877">
    <property type="entry name" value="AMINOALKYLPHOSPHONATE N-ACETYLTRANSFERASE-RELATED-RELATED"/>
    <property type="match status" value="1"/>
</dbReference>
<keyword evidence="1 4" id="KW-0808">Transferase</keyword>
<proteinExistence type="predicted"/>
<sequence length="165" mass="18118">MLSIRRFRDADASTIWALNNLPNIGATANPTVPLPLPPATQPPPGFPDLADITDSFLAAGGEFLVAELDGHLVGMAGLRPAHNGAANILRVRVHPATRRRGIGRALMDALEQHARHNGLQRMFLDTATNQPEAMAFYENLGYQAVGREHQLSWTWTLVLYEKHLP</sequence>